<keyword evidence="6" id="KW-1003">Cell membrane</keyword>
<keyword evidence="5 10" id="KW-0813">Transport</keyword>
<evidence type="ECO:0000256" key="2">
    <source>
        <dbReference type="ARBA" id="ARBA00004651"/>
    </source>
</evidence>
<feature type="domain" description="Major facilitator superfamily (MFS) profile" evidence="11">
    <location>
        <begin position="11"/>
        <end position="399"/>
    </location>
</feature>
<dbReference type="InterPro" id="IPR004812">
    <property type="entry name" value="Efflux_drug-R_Bcr/CmlA"/>
</dbReference>
<feature type="transmembrane region" description="Helical" evidence="10">
    <location>
        <begin position="252"/>
        <end position="271"/>
    </location>
</feature>
<feature type="transmembrane region" description="Helical" evidence="10">
    <location>
        <begin position="165"/>
        <end position="188"/>
    </location>
</feature>
<dbReference type="InterPro" id="IPR020846">
    <property type="entry name" value="MFS_dom"/>
</dbReference>
<dbReference type="PANTHER" id="PTHR42718:SF9">
    <property type="entry name" value="MAJOR FACILITATOR SUPERFAMILY MULTIDRUG TRANSPORTER MFSC"/>
    <property type="match status" value="1"/>
</dbReference>
<keyword evidence="7 10" id="KW-0812">Transmembrane</keyword>
<evidence type="ECO:0000256" key="1">
    <source>
        <dbReference type="ARBA" id="ARBA00003279"/>
    </source>
</evidence>
<dbReference type="InterPro" id="IPR036259">
    <property type="entry name" value="MFS_trans_sf"/>
</dbReference>
<dbReference type="InterPro" id="IPR011701">
    <property type="entry name" value="MFS"/>
</dbReference>
<sequence length="406" mass="43626">MKLAKFPESMTLVCLIIGPMVALITLSLDIYAPSLPSMARALSSTTVQAQLTMTAYTLAMGLGQLVSGPLSDRFGRRKAAMLAMLIYTLASIFCSIAQDVSVLITARILQGLAASAAVVTAFAIIRDKYEGQEAAKGFGILSSATTLGTIVGPIIGGLLQQHFASFRAAFVALSVFGTVSLFVALLFVEDTSSGKAPSHFGQILKNYRDIVLDSHLMSYSLFSTASVLLFFTLSSISPFILIEQYHVSQAMYGVAFSTCALMFTIGALCANKFIDRLGSHRSILVGTSFMLLGSLTMLLANLFIEKNAITFIVPSWLLFWGVAFCFGPSISLAMQKYKSISGSASAVLACIRYGVGSVIGTLFLSFCVPSSVHLSWFFMCVSVILVMVAWSKNSTQKRRVLQKSHG</sequence>
<dbReference type="PROSITE" id="PS00216">
    <property type="entry name" value="SUGAR_TRANSPORT_1"/>
    <property type="match status" value="1"/>
</dbReference>
<name>A0ABN8E3L7_9VIBR</name>
<dbReference type="Proteomes" id="UP000838748">
    <property type="component" value="Unassembled WGS sequence"/>
</dbReference>
<reference evidence="12" key="1">
    <citation type="submission" date="2021-11" db="EMBL/GenBank/DDBJ databases">
        <authorList>
            <person name="Rodrigo-Torres L."/>
            <person name="Arahal R. D."/>
            <person name="Lucena T."/>
        </authorList>
    </citation>
    <scope>NUCLEOTIDE SEQUENCE</scope>
    <source>
        <strain evidence="12">CECT 7928</strain>
    </source>
</reference>
<proteinExistence type="inferred from homology"/>
<dbReference type="PRINTS" id="PR01035">
    <property type="entry name" value="TCRTETA"/>
</dbReference>
<organism evidence="12 13">
    <name type="scientific">Vibrio marisflavi CECT 7928</name>
    <dbReference type="NCBI Taxonomy" id="634439"/>
    <lineage>
        <taxon>Bacteria</taxon>
        <taxon>Pseudomonadati</taxon>
        <taxon>Pseudomonadota</taxon>
        <taxon>Gammaproteobacteria</taxon>
        <taxon>Vibrionales</taxon>
        <taxon>Vibrionaceae</taxon>
        <taxon>Vibrio</taxon>
    </lineage>
</organism>
<feature type="transmembrane region" description="Helical" evidence="10">
    <location>
        <begin position="12"/>
        <end position="32"/>
    </location>
</feature>
<comment type="similarity">
    <text evidence="4">Belongs to the major facilitator superfamily. TCR/Tet family.</text>
</comment>
<keyword evidence="8 10" id="KW-1133">Transmembrane helix</keyword>
<comment type="function">
    <text evidence="1">Resistance to tetracycline by an active tetracycline efflux. This is an energy-dependent process that decreases the accumulation of the antibiotic in whole cells. This protein functions as a metal-tetracycline/H(+) antiporter.</text>
</comment>
<accession>A0ABN8E3L7</accession>
<comment type="subcellular location">
    <subcellularLocation>
        <location evidence="10">Cell inner membrane</location>
        <topology evidence="10">Multi-pass membrane protein</topology>
    </subcellularLocation>
    <subcellularLocation>
        <location evidence="2">Cell membrane</location>
        <topology evidence="2">Multi-pass membrane protein</topology>
    </subcellularLocation>
</comment>
<evidence type="ECO:0000256" key="7">
    <source>
        <dbReference type="ARBA" id="ARBA00022692"/>
    </source>
</evidence>
<dbReference type="Gene3D" id="1.20.1720.10">
    <property type="entry name" value="Multidrug resistance protein D"/>
    <property type="match status" value="1"/>
</dbReference>
<evidence type="ECO:0000256" key="8">
    <source>
        <dbReference type="ARBA" id="ARBA00022989"/>
    </source>
</evidence>
<keyword evidence="9 10" id="KW-0472">Membrane</keyword>
<evidence type="ECO:0000313" key="13">
    <source>
        <dbReference type="Proteomes" id="UP000838748"/>
    </source>
</evidence>
<evidence type="ECO:0000256" key="9">
    <source>
        <dbReference type="ARBA" id="ARBA00023136"/>
    </source>
</evidence>
<evidence type="ECO:0000256" key="3">
    <source>
        <dbReference type="ARBA" id="ARBA00006236"/>
    </source>
</evidence>
<dbReference type="EMBL" id="CAKLDM010000002">
    <property type="protein sequence ID" value="CAH0538971.1"/>
    <property type="molecule type" value="Genomic_DNA"/>
</dbReference>
<evidence type="ECO:0000313" key="12">
    <source>
        <dbReference type="EMBL" id="CAH0538971.1"/>
    </source>
</evidence>
<dbReference type="PROSITE" id="PS50850">
    <property type="entry name" value="MFS"/>
    <property type="match status" value="1"/>
</dbReference>
<gene>
    <name evidence="12" type="primary">bcr_2</name>
    <name evidence="12" type="ORF">VMF7928_01801</name>
</gene>
<feature type="transmembrane region" description="Helical" evidence="10">
    <location>
        <begin position="216"/>
        <end position="240"/>
    </location>
</feature>
<dbReference type="PANTHER" id="PTHR42718">
    <property type="entry name" value="MAJOR FACILITATOR SUPERFAMILY MULTIDRUG TRANSPORTER MFSC"/>
    <property type="match status" value="1"/>
</dbReference>
<comment type="caution">
    <text evidence="12">The sequence shown here is derived from an EMBL/GenBank/DDBJ whole genome shotgun (WGS) entry which is preliminary data.</text>
</comment>
<dbReference type="InterPro" id="IPR005829">
    <property type="entry name" value="Sugar_transporter_CS"/>
</dbReference>
<keyword evidence="13" id="KW-1185">Reference proteome</keyword>
<dbReference type="SUPFAM" id="SSF103473">
    <property type="entry name" value="MFS general substrate transporter"/>
    <property type="match status" value="1"/>
</dbReference>
<dbReference type="NCBIfam" id="TIGR00710">
    <property type="entry name" value="efflux_Bcr_CflA"/>
    <property type="match status" value="1"/>
</dbReference>
<feature type="transmembrane region" description="Helical" evidence="10">
    <location>
        <begin position="104"/>
        <end position="125"/>
    </location>
</feature>
<evidence type="ECO:0000259" key="11">
    <source>
        <dbReference type="PROSITE" id="PS50850"/>
    </source>
</evidence>
<keyword evidence="10" id="KW-0997">Cell inner membrane</keyword>
<protein>
    <recommendedName>
        <fullName evidence="10">Bcr/CflA family efflux transporter</fullName>
    </recommendedName>
</protein>
<evidence type="ECO:0000256" key="6">
    <source>
        <dbReference type="ARBA" id="ARBA00022475"/>
    </source>
</evidence>
<evidence type="ECO:0000256" key="10">
    <source>
        <dbReference type="RuleBase" id="RU365088"/>
    </source>
</evidence>
<feature type="transmembrane region" description="Helical" evidence="10">
    <location>
        <begin position="346"/>
        <end position="366"/>
    </location>
</feature>
<evidence type="ECO:0000256" key="5">
    <source>
        <dbReference type="ARBA" id="ARBA00022448"/>
    </source>
</evidence>
<feature type="transmembrane region" description="Helical" evidence="10">
    <location>
        <begin position="372"/>
        <end position="390"/>
    </location>
</feature>
<feature type="transmembrane region" description="Helical" evidence="10">
    <location>
        <begin position="283"/>
        <end position="304"/>
    </location>
</feature>
<evidence type="ECO:0000256" key="4">
    <source>
        <dbReference type="ARBA" id="ARBA00007520"/>
    </source>
</evidence>
<dbReference type="RefSeq" id="WP_237361129.1">
    <property type="nucleotide sequence ID" value="NZ_CAKLDM010000002.1"/>
</dbReference>
<feature type="transmembrane region" description="Helical" evidence="10">
    <location>
        <begin position="137"/>
        <end position="159"/>
    </location>
</feature>
<feature type="transmembrane region" description="Helical" evidence="10">
    <location>
        <begin position="316"/>
        <end position="334"/>
    </location>
</feature>
<dbReference type="Pfam" id="PF07690">
    <property type="entry name" value="MFS_1"/>
    <property type="match status" value="1"/>
</dbReference>
<comment type="similarity">
    <text evidence="3 10">Belongs to the major facilitator superfamily. Bcr/CmlA family.</text>
</comment>
<dbReference type="InterPro" id="IPR001958">
    <property type="entry name" value="Tet-R_TetA/multi-R_MdtG-like"/>
</dbReference>
<dbReference type="CDD" id="cd17320">
    <property type="entry name" value="MFS_MdfA_MDR_like"/>
    <property type="match status" value="1"/>
</dbReference>
<feature type="transmembrane region" description="Helical" evidence="10">
    <location>
        <begin position="47"/>
        <end position="67"/>
    </location>
</feature>
<feature type="transmembrane region" description="Helical" evidence="10">
    <location>
        <begin position="79"/>
        <end position="98"/>
    </location>
</feature>